<dbReference type="InterPro" id="IPR032816">
    <property type="entry name" value="VTT_dom"/>
</dbReference>
<name>A0A9D1K4I9_9BACT</name>
<dbReference type="Proteomes" id="UP000824139">
    <property type="component" value="Unassembled WGS sequence"/>
</dbReference>
<reference evidence="3" key="2">
    <citation type="journal article" date="2021" name="PeerJ">
        <title>Extensive microbial diversity within the chicken gut microbiome revealed by metagenomics and culture.</title>
        <authorList>
            <person name="Gilroy R."/>
            <person name="Ravi A."/>
            <person name="Getino M."/>
            <person name="Pursley I."/>
            <person name="Horton D.L."/>
            <person name="Alikhan N.F."/>
            <person name="Baker D."/>
            <person name="Gharbi K."/>
            <person name="Hall N."/>
            <person name="Watson M."/>
            <person name="Adriaenssens E.M."/>
            <person name="Foster-Nyarko E."/>
            <person name="Jarju S."/>
            <person name="Secka A."/>
            <person name="Antonio M."/>
            <person name="Oren A."/>
            <person name="Chaudhuri R.R."/>
            <person name="La Ragione R."/>
            <person name="Hildebrand F."/>
            <person name="Pallen M.J."/>
        </authorList>
    </citation>
    <scope>NUCLEOTIDE SEQUENCE</scope>
    <source>
        <strain evidence="3">CHK152-2994</strain>
    </source>
</reference>
<evidence type="ECO:0000256" key="1">
    <source>
        <dbReference type="SAM" id="Phobius"/>
    </source>
</evidence>
<dbReference type="EMBL" id="DVJO01000215">
    <property type="protein sequence ID" value="HIS83872.1"/>
    <property type="molecule type" value="Genomic_DNA"/>
</dbReference>
<reference evidence="3" key="1">
    <citation type="submission" date="2020-10" db="EMBL/GenBank/DDBJ databases">
        <authorList>
            <person name="Gilroy R."/>
        </authorList>
    </citation>
    <scope>NUCLEOTIDE SEQUENCE</scope>
    <source>
        <strain evidence="3">CHK152-2994</strain>
    </source>
</reference>
<dbReference type="AlphaFoldDB" id="A0A9D1K4I9"/>
<protein>
    <submittedName>
        <fullName evidence="3">DedA family protein</fullName>
    </submittedName>
</protein>
<feature type="domain" description="VTT" evidence="2">
    <location>
        <begin position="54"/>
        <end position="149"/>
    </location>
</feature>
<dbReference type="Pfam" id="PF09335">
    <property type="entry name" value="VTT_dom"/>
    <property type="match status" value="1"/>
</dbReference>
<keyword evidence="1" id="KW-0472">Membrane</keyword>
<feature type="transmembrane region" description="Helical" evidence="1">
    <location>
        <begin position="138"/>
        <end position="156"/>
    </location>
</feature>
<keyword evidence="1" id="KW-1133">Transmembrane helix</keyword>
<keyword evidence="1" id="KW-0812">Transmembrane</keyword>
<sequence length="193" mass="22238">MHEILVKINDLFQSLGVPGLALNSFIESFFLVPPPDILLISMDLAKPEKSLYYATICTIASAFGGAFGYFIGKFGGRPVFNFLFRNKHEQFDHVEKLYEQYGSMAVFFSAFTPIPYKIFTIASGILNMNFWKFMLASFLGRGMRFYLVSIVLMLFGPMIKQYIEWVILAVTVLIILFFVILYKKRHMFKNTNN</sequence>
<gene>
    <name evidence="3" type="ORF">IAD41_09745</name>
</gene>
<evidence type="ECO:0000259" key="2">
    <source>
        <dbReference type="Pfam" id="PF09335"/>
    </source>
</evidence>
<accession>A0A9D1K4I9</accession>
<comment type="caution">
    <text evidence="3">The sequence shown here is derived from an EMBL/GenBank/DDBJ whole genome shotgun (WGS) entry which is preliminary data.</text>
</comment>
<evidence type="ECO:0000313" key="3">
    <source>
        <dbReference type="EMBL" id="HIS83872.1"/>
    </source>
</evidence>
<organism evidence="3 4">
    <name type="scientific">Candidatus Scatenecus faecavium</name>
    <dbReference type="NCBI Taxonomy" id="2840915"/>
    <lineage>
        <taxon>Bacteria</taxon>
        <taxon>Candidatus Scatenecus</taxon>
    </lineage>
</organism>
<proteinExistence type="predicted"/>
<feature type="transmembrane region" description="Helical" evidence="1">
    <location>
        <begin position="51"/>
        <end position="71"/>
    </location>
</feature>
<dbReference type="PANTHER" id="PTHR42709">
    <property type="entry name" value="ALKALINE PHOSPHATASE LIKE PROTEIN"/>
    <property type="match status" value="1"/>
</dbReference>
<dbReference type="InterPro" id="IPR051311">
    <property type="entry name" value="DedA_domain"/>
</dbReference>
<feature type="transmembrane region" description="Helical" evidence="1">
    <location>
        <begin position="162"/>
        <end position="182"/>
    </location>
</feature>
<dbReference type="PANTHER" id="PTHR42709:SF11">
    <property type="entry name" value="DEDA FAMILY PROTEIN"/>
    <property type="match status" value="1"/>
</dbReference>
<evidence type="ECO:0000313" key="4">
    <source>
        <dbReference type="Proteomes" id="UP000824139"/>
    </source>
</evidence>
<dbReference type="GO" id="GO:0005886">
    <property type="term" value="C:plasma membrane"/>
    <property type="evidence" value="ECO:0007669"/>
    <property type="project" value="TreeGrafter"/>
</dbReference>
<feature type="transmembrane region" description="Helical" evidence="1">
    <location>
        <begin position="104"/>
        <end position="126"/>
    </location>
</feature>